<name>D6WG61_TRICA</name>
<sequence length="1042" mass="120739">MDNSEVLSDCSESSKASECGSSNLSTLSGLSEYQGEFLRLKELIDPGSSPNVKASVRRNHITTWYENQIKTLTVQLQNSLKENENYKNQLYNLEKKKAILYNDKVETLLKQNNQLEKKLLEANAQIQRLLNVCETKSNTDLQNKMLKLEKNNQELSNQNYSLSNELRQCTYQKSEIESDYCNLKSETSDLKLDLVAKLHCIEELKKKISDQHVELQNLTQNNVKLVHELDLLTTELEYVRKSENWYKHELHQLQAEKSDLSAQLLQNKKTAASQGQKIQEMGLELSNLKCVCDELRLISLKEKERILKQFENSTDTPIKLENFNKINPPVDIDGISTYYETVISDLTSDVAKIKSDFEHQQKNFANLSRENSEVLAKCLLLQNSLNEKENTIEQLESSKKELKCKLSQAMDKQVEESRKLADLHKNCAKLETELQLKNEEKDVVEKSVKAIKAQFNSFRCGYQRLKDELSRKNLEIVRLQRALSELEENTARDAEHVAKLNERLAFVERANKEAEFAKENYLNEINSLNKAIEGLQTKPEENNNTSRAVDVMEYICKSCNIGEDGSNRRSVSSGNHSDYIKLLLNRIVAQFQCNATEIATKDRNIAELRRKIAKLKKFLMNRVEKIEERCRSFSKRSDENMKMLKALCENSKGCDQSEKYKHLQALLQVKIQEEKDKQRRYERNYRTLLRKVREHMKGRNVAEKHNGYLQELHNNLSDECNTLKLQLEMKDCEINKLQDCVDNYLAINEKLKQKLEKELTNPCTKCEELEKSNLADALKRCKCEAKDEVILNLQHENERLLLEMTSLTAKVETLVESNNALGAKLANLEKLLSEEKATHEITRNGLIQLENTCSKFNNEKEQLGKRLENLSGKNVYLTKELQHINSCLQQRTEEVNELNLQRKHLENTCLEKEVNLQKLITGLKNQLLVFKNEIDSLKNEKYFLQRLCNDLKVALKIHVDHNKALKEYVNSSFKGKEKFDSMPLLSNFPSPTRYDDGYINKLLEENKTPVQETPLSDIQDCLNTLRNEICVLQNQISERNYL</sequence>
<evidence type="ECO:0000256" key="1">
    <source>
        <dbReference type="SAM" id="Coils"/>
    </source>
</evidence>
<dbReference type="Proteomes" id="UP000007266">
    <property type="component" value="Linkage group 3"/>
</dbReference>
<feature type="coiled-coil region" evidence="1">
    <location>
        <begin position="734"/>
        <end position="761"/>
    </location>
</feature>
<dbReference type="KEGG" id="tca:103312293"/>
<dbReference type="PANTHER" id="PTHR23159">
    <property type="entry name" value="CENTROSOMAL PROTEIN 2"/>
    <property type="match status" value="1"/>
</dbReference>
<dbReference type="PANTHER" id="PTHR23159:SF31">
    <property type="entry name" value="CENTROSOME-ASSOCIATED PROTEIN CEP250 ISOFORM X1"/>
    <property type="match status" value="1"/>
</dbReference>
<keyword evidence="1" id="KW-0175">Coiled coil</keyword>
<accession>D6WG61</accession>
<reference evidence="2 3" key="2">
    <citation type="journal article" date="2010" name="Nucleic Acids Res.">
        <title>BeetleBase in 2010: revisions to provide comprehensive genomic information for Tribolium castaneum.</title>
        <authorList>
            <person name="Kim H.S."/>
            <person name="Murphy T."/>
            <person name="Xia J."/>
            <person name="Caragea D."/>
            <person name="Park Y."/>
            <person name="Beeman R.W."/>
            <person name="Lorenzen M.D."/>
            <person name="Butcher S."/>
            <person name="Manak J.R."/>
            <person name="Brown S.J."/>
        </authorList>
    </citation>
    <scope>GENOME REANNOTATION</scope>
    <source>
        <strain evidence="2 3">Georgia GA2</strain>
    </source>
</reference>
<feature type="coiled-coil region" evidence="1">
    <location>
        <begin position="201"/>
        <end position="270"/>
    </location>
</feature>
<protein>
    <submittedName>
        <fullName evidence="2">Uncharacterized protein</fullName>
    </submittedName>
</protein>
<dbReference type="HOGENOM" id="CLU_292463_0_0_1"/>
<feature type="coiled-coil region" evidence="1">
    <location>
        <begin position="69"/>
        <end position="165"/>
    </location>
</feature>
<dbReference type="AlphaFoldDB" id="D6WG61"/>
<gene>
    <name evidence="2" type="primary">AUGUSTUS-3.0.2_03398</name>
    <name evidence="2" type="ORF">TcasGA2_TC003398</name>
</gene>
<dbReference type="STRING" id="7070.D6WG61"/>
<feature type="coiled-coil region" evidence="1">
    <location>
        <begin position="378"/>
        <end position="538"/>
    </location>
</feature>
<evidence type="ECO:0000313" key="2">
    <source>
        <dbReference type="EMBL" id="EFA00533.1"/>
    </source>
</evidence>
<feature type="coiled-coil region" evidence="1">
    <location>
        <begin position="790"/>
        <end position="940"/>
    </location>
</feature>
<dbReference type="OrthoDB" id="2286360at2759"/>
<dbReference type="InParanoid" id="D6WG61"/>
<reference evidence="2 3" key="1">
    <citation type="journal article" date="2008" name="Nature">
        <title>The genome of the model beetle and pest Tribolium castaneum.</title>
        <authorList>
            <consortium name="Tribolium Genome Sequencing Consortium"/>
            <person name="Richards S."/>
            <person name="Gibbs R.A."/>
            <person name="Weinstock G.M."/>
            <person name="Brown S.J."/>
            <person name="Denell R."/>
            <person name="Beeman R.W."/>
            <person name="Gibbs R."/>
            <person name="Beeman R.W."/>
            <person name="Brown S.J."/>
            <person name="Bucher G."/>
            <person name="Friedrich M."/>
            <person name="Grimmelikhuijzen C.J."/>
            <person name="Klingler M."/>
            <person name="Lorenzen M."/>
            <person name="Richards S."/>
            <person name="Roth S."/>
            <person name="Schroder R."/>
            <person name="Tautz D."/>
            <person name="Zdobnov E.M."/>
            <person name="Muzny D."/>
            <person name="Gibbs R.A."/>
            <person name="Weinstock G.M."/>
            <person name="Attaway T."/>
            <person name="Bell S."/>
            <person name="Buhay C.J."/>
            <person name="Chandrabose M.N."/>
            <person name="Chavez D."/>
            <person name="Clerk-Blankenburg K.P."/>
            <person name="Cree A."/>
            <person name="Dao M."/>
            <person name="Davis C."/>
            <person name="Chacko J."/>
            <person name="Dinh H."/>
            <person name="Dugan-Rocha S."/>
            <person name="Fowler G."/>
            <person name="Garner T.T."/>
            <person name="Garnes J."/>
            <person name="Gnirke A."/>
            <person name="Hawes A."/>
            <person name="Hernandez J."/>
            <person name="Hines S."/>
            <person name="Holder M."/>
            <person name="Hume J."/>
            <person name="Jhangiani S.N."/>
            <person name="Joshi V."/>
            <person name="Khan Z.M."/>
            <person name="Jackson L."/>
            <person name="Kovar C."/>
            <person name="Kowis A."/>
            <person name="Lee S."/>
            <person name="Lewis L.R."/>
            <person name="Margolis J."/>
            <person name="Morgan M."/>
            <person name="Nazareth L.V."/>
            <person name="Nguyen N."/>
            <person name="Okwuonu G."/>
            <person name="Parker D."/>
            <person name="Richards S."/>
            <person name="Ruiz S.J."/>
            <person name="Santibanez J."/>
            <person name="Savard J."/>
            <person name="Scherer S.E."/>
            <person name="Schneider B."/>
            <person name="Sodergren E."/>
            <person name="Tautz D."/>
            <person name="Vattahil S."/>
            <person name="Villasana D."/>
            <person name="White C.S."/>
            <person name="Wright R."/>
            <person name="Park Y."/>
            <person name="Beeman R.W."/>
            <person name="Lord J."/>
            <person name="Oppert B."/>
            <person name="Lorenzen M."/>
            <person name="Brown S."/>
            <person name="Wang L."/>
            <person name="Savard J."/>
            <person name="Tautz D."/>
            <person name="Richards S."/>
            <person name="Weinstock G."/>
            <person name="Gibbs R.A."/>
            <person name="Liu Y."/>
            <person name="Worley K."/>
            <person name="Weinstock G."/>
            <person name="Elsik C.G."/>
            <person name="Reese J.T."/>
            <person name="Elhaik E."/>
            <person name="Landan G."/>
            <person name="Graur D."/>
            <person name="Arensburger P."/>
            <person name="Atkinson P."/>
            <person name="Beeman R.W."/>
            <person name="Beidler J."/>
            <person name="Brown S.J."/>
            <person name="Demuth J.P."/>
            <person name="Drury D.W."/>
            <person name="Du Y.Z."/>
            <person name="Fujiwara H."/>
            <person name="Lorenzen M."/>
            <person name="Maselli V."/>
            <person name="Osanai M."/>
            <person name="Park Y."/>
            <person name="Robertson H.M."/>
            <person name="Tu Z."/>
            <person name="Wang J.J."/>
            <person name="Wang S."/>
            <person name="Richards S."/>
            <person name="Song H."/>
            <person name="Zhang L."/>
            <person name="Sodergren E."/>
            <person name="Werner D."/>
            <person name="Stanke M."/>
            <person name="Morgenstern B."/>
            <person name="Solovyev V."/>
            <person name="Kosarev P."/>
            <person name="Brown G."/>
            <person name="Chen H.C."/>
            <person name="Ermolaeva O."/>
            <person name="Hlavina W."/>
            <person name="Kapustin Y."/>
            <person name="Kiryutin B."/>
            <person name="Kitts P."/>
            <person name="Maglott D."/>
            <person name="Pruitt K."/>
            <person name="Sapojnikov V."/>
            <person name="Souvorov A."/>
            <person name="Mackey A.J."/>
            <person name="Waterhouse R.M."/>
            <person name="Wyder S."/>
            <person name="Zdobnov E.M."/>
            <person name="Zdobnov E.M."/>
            <person name="Wyder S."/>
            <person name="Kriventseva E.V."/>
            <person name="Kadowaki T."/>
            <person name="Bork P."/>
            <person name="Aranda M."/>
            <person name="Bao R."/>
            <person name="Beermann A."/>
            <person name="Berns N."/>
            <person name="Bolognesi R."/>
            <person name="Bonneton F."/>
            <person name="Bopp D."/>
            <person name="Brown S.J."/>
            <person name="Bucher G."/>
            <person name="Butts T."/>
            <person name="Chaumot A."/>
            <person name="Denell R.E."/>
            <person name="Ferrier D.E."/>
            <person name="Friedrich M."/>
            <person name="Gordon C.M."/>
            <person name="Jindra M."/>
            <person name="Klingler M."/>
            <person name="Lan Q."/>
            <person name="Lattorff H.M."/>
            <person name="Laudet V."/>
            <person name="von Levetsow C."/>
            <person name="Liu Z."/>
            <person name="Lutz R."/>
            <person name="Lynch J.A."/>
            <person name="da Fonseca R.N."/>
            <person name="Posnien N."/>
            <person name="Reuter R."/>
            <person name="Roth S."/>
            <person name="Savard J."/>
            <person name="Schinko J.B."/>
            <person name="Schmitt C."/>
            <person name="Schoppmeier M."/>
            <person name="Schroder R."/>
            <person name="Shippy T.D."/>
            <person name="Simonnet F."/>
            <person name="Marques-Souza H."/>
            <person name="Tautz D."/>
            <person name="Tomoyasu Y."/>
            <person name="Trauner J."/>
            <person name="Van der Zee M."/>
            <person name="Vervoort M."/>
            <person name="Wittkopp N."/>
            <person name="Wimmer E.A."/>
            <person name="Yang X."/>
            <person name="Jones A.K."/>
            <person name="Sattelle D.B."/>
            <person name="Ebert P.R."/>
            <person name="Nelson D."/>
            <person name="Scott J.G."/>
            <person name="Beeman R.W."/>
            <person name="Muthukrishnan S."/>
            <person name="Kramer K.J."/>
            <person name="Arakane Y."/>
            <person name="Beeman R.W."/>
            <person name="Zhu Q."/>
            <person name="Hogenkamp D."/>
            <person name="Dixit R."/>
            <person name="Oppert B."/>
            <person name="Jiang H."/>
            <person name="Zou Z."/>
            <person name="Marshall J."/>
            <person name="Elpidina E."/>
            <person name="Vinokurov K."/>
            <person name="Oppert C."/>
            <person name="Zou Z."/>
            <person name="Evans J."/>
            <person name="Lu Z."/>
            <person name="Zhao P."/>
            <person name="Sumathipala N."/>
            <person name="Altincicek B."/>
            <person name="Vilcinskas A."/>
            <person name="Williams M."/>
            <person name="Hultmark D."/>
            <person name="Hetru C."/>
            <person name="Jiang H."/>
            <person name="Grimmelikhuijzen C.J."/>
            <person name="Hauser F."/>
            <person name="Cazzamali G."/>
            <person name="Williamson M."/>
            <person name="Park Y."/>
            <person name="Li B."/>
            <person name="Tanaka Y."/>
            <person name="Predel R."/>
            <person name="Neupert S."/>
            <person name="Schachtner J."/>
            <person name="Verleyen P."/>
            <person name="Raible F."/>
            <person name="Bork P."/>
            <person name="Friedrich M."/>
            <person name="Walden K.K."/>
            <person name="Robertson H.M."/>
            <person name="Angeli S."/>
            <person name="Foret S."/>
            <person name="Bucher G."/>
            <person name="Schuetz S."/>
            <person name="Maleszka R."/>
            <person name="Wimmer E.A."/>
            <person name="Beeman R.W."/>
            <person name="Lorenzen M."/>
            <person name="Tomoyasu Y."/>
            <person name="Miller S.C."/>
            <person name="Grossmann D."/>
            <person name="Bucher G."/>
        </authorList>
    </citation>
    <scope>NUCLEOTIDE SEQUENCE [LARGE SCALE GENOMIC DNA]</scope>
    <source>
        <strain evidence="2 3">Georgia GA2</strain>
    </source>
</reference>
<proteinExistence type="predicted"/>
<dbReference type="EMBL" id="KQ971320">
    <property type="protein sequence ID" value="EFA00533.1"/>
    <property type="molecule type" value="Genomic_DNA"/>
</dbReference>
<keyword evidence="3" id="KW-1185">Reference proteome</keyword>
<dbReference type="PhylomeDB" id="D6WG61"/>
<feature type="coiled-coil region" evidence="1">
    <location>
        <begin position="598"/>
        <end position="636"/>
    </location>
</feature>
<organism evidence="2 3">
    <name type="scientific">Tribolium castaneum</name>
    <name type="common">Red flour beetle</name>
    <dbReference type="NCBI Taxonomy" id="7070"/>
    <lineage>
        <taxon>Eukaryota</taxon>
        <taxon>Metazoa</taxon>
        <taxon>Ecdysozoa</taxon>
        <taxon>Arthropoda</taxon>
        <taxon>Hexapoda</taxon>
        <taxon>Insecta</taxon>
        <taxon>Pterygota</taxon>
        <taxon>Neoptera</taxon>
        <taxon>Endopterygota</taxon>
        <taxon>Coleoptera</taxon>
        <taxon>Polyphaga</taxon>
        <taxon>Cucujiformia</taxon>
        <taxon>Tenebrionidae</taxon>
        <taxon>Tenebrionidae incertae sedis</taxon>
        <taxon>Tribolium</taxon>
    </lineage>
</organism>
<evidence type="ECO:0000313" key="3">
    <source>
        <dbReference type="Proteomes" id="UP000007266"/>
    </source>
</evidence>